<evidence type="ECO:0000313" key="3">
    <source>
        <dbReference type="Proteomes" id="UP001519460"/>
    </source>
</evidence>
<dbReference type="EMBL" id="JACVVK020000101">
    <property type="protein sequence ID" value="KAK7492657.1"/>
    <property type="molecule type" value="Genomic_DNA"/>
</dbReference>
<accession>A0ABD0L0T9</accession>
<dbReference type="InterPro" id="IPR028001">
    <property type="entry name" value="SAXO5"/>
</dbReference>
<feature type="compositionally biased region" description="Polar residues" evidence="1">
    <location>
        <begin position="236"/>
        <end position="251"/>
    </location>
</feature>
<dbReference type="Pfam" id="PF15373">
    <property type="entry name" value="SAXO5-like"/>
    <property type="match status" value="1"/>
</dbReference>
<feature type="region of interest" description="Disordered" evidence="1">
    <location>
        <begin position="165"/>
        <end position="257"/>
    </location>
</feature>
<name>A0ABD0L0T9_9CAEN</name>
<feature type="region of interest" description="Disordered" evidence="1">
    <location>
        <begin position="1"/>
        <end position="24"/>
    </location>
</feature>
<evidence type="ECO:0000313" key="2">
    <source>
        <dbReference type="EMBL" id="KAK7492657.1"/>
    </source>
</evidence>
<keyword evidence="3" id="KW-1185">Reference proteome</keyword>
<protein>
    <recommendedName>
        <fullName evidence="4">Protein phosphatase 1 regulatory subunit 32</fullName>
    </recommendedName>
</protein>
<evidence type="ECO:0008006" key="4">
    <source>
        <dbReference type="Google" id="ProtNLM"/>
    </source>
</evidence>
<comment type="caution">
    <text evidence="2">The sequence shown here is derived from an EMBL/GenBank/DDBJ whole genome shotgun (WGS) entry which is preliminary data.</text>
</comment>
<reference evidence="2 3" key="1">
    <citation type="journal article" date="2023" name="Sci. Data">
        <title>Genome assembly of the Korean intertidal mud-creeper Batillaria attramentaria.</title>
        <authorList>
            <person name="Patra A.K."/>
            <person name="Ho P.T."/>
            <person name="Jun S."/>
            <person name="Lee S.J."/>
            <person name="Kim Y."/>
            <person name="Won Y.J."/>
        </authorList>
    </citation>
    <scope>NUCLEOTIDE SEQUENCE [LARGE SCALE GENOMIC DNA]</scope>
    <source>
        <strain evidence="2">Wonlab-2016</strain>
    </source>
</reference>
<dbReference type="AlphaFoldDB" id="A0ABD0L0T9"/>
<evidence type="ECO:0000256" key="1">
    <source>
        <dbReference type="SAM" id="MobiDB-lite"/>
    </source>
</evidence>
<organism evidence="2 3">
    <name type="scientific">Batillaria attramentaria</name>
    <dbReference type="NCBI Taxonomy" id="370345"/>
    <lineage>
        <taxon>Eukaryota</taxon>
        <taxon>Metazoa</taxon>
        <taxon>Spiralia</taxon>
        <taxon>Lophotrochozoa</taxon>
        <taxon>Mollusca</taxon>
        <taxon>Gastropoda</taxon>
        <taxon>Caenogastropoda</taxon>
        <taxon>Sorbeoconcha</taxon>
        <taxon>Cerithioidea</taxon>
        <taxon>Batillariidae</taxon>
        <taxon>Batillaria</taxon>
    </lineage>
</organism>
<sequence length="481" mass="54378">MSTVIPQSGPKTSHLGPNNFTIGHDNRMTQSSLLSVFKNDYPVHNAYGRAEIAKPPRLGDVMHKDDRYICDRASETVTSFQYTPMAKPVLMDVQNTLRVTNFKMDSDVSKVNSFATTHDHYYQPKYLPLAKRSGDDIGIYTSHIPQGDPEKADAPLTNYRDKFPGHDPRQNPTIKAPTMHHGGPRTIKGDGDSVDYGTSNNDQFQGRWAPAPSAFPAPTGTNVPTGDREKIPLGETTMQSSYLDKSSSEFTPFNRGEVSRQLRQTNFNLRDGHGNWDDYRSVAAVSYLPKADKMERRSPMRDRNKSDYPEGDRDPQRDSERLNTTSYRYYMGNPALGLHNRIVSGANLHTKSNVWFGEPPLGSRFYDTTTSDTFEPKSVPYTYSKESCAMQKSVIPLDYYKNDVYHDTTMAEDYKNPKAPRLVPNSAALDSIKKSHIFPPLRNTTHFSTTHNELFTPKMSEKYSYDRGRMQKSSVPLGTFH</sequence>
<dbReference type="PANTHER" id="PTHR34828">
    <property type="entry name" value="TESTIS-EXPRESSED PROTEIN 45"/>
    <property type="match status" value="1"/>
</dbReference>
<feature type="compositionally biased region" description="Basic and acidic residues" evidence="1">
    <location>
        <begin position="290"/>
        <end position="321"/>
    </location>
</feature>
<feature type="compositionally biased region" description="Polar residues" evidence="1">
    <location>
        <begin position="1"/>
        <end position="21"/>
    </location>
</feature>
<dbReference type="PANTHER" id="PTHR34828:SF1">
    <property type="entry name" value="TESTIS-EXPRESSED PROTEIN 45"/>
    <property type="match status" value="1"/>
</dbReference>
<gene>
    <name evidence="2" type="ORF">BaRGS_00016136</name>
</gene>
<dbReference type="Proteomes" id="UP001519460">
    <property type="component" value="Unassembled WGS sequence"/>
</dbReference>
<proteinExistence type="predicted"/>
<feature type="region of interest" description="Disordered" evidence="1">
    <location>
        <begin position="290"/>
        <end position="323"/>
    </location>
</feature>